<dbReference type="CDD" id="cd19757">
    <property type="entry name" value="Bbox1"/>
    <property type="match status" value="1"/>
</dbReference>
<dbReference type="InParanoid" id="A0DS11"/>
<dbReference type="GeneID" id="5039010"/>
<dbReference type="KEGG" id="ptm:GSPATT00019532001"/>
<dbReference type="AlphaFoldDB" id="A0DS11"/>
<gene>
    <name evidence="1" type="ORF">GSPATT00019532001</name>
</gene>
<evidence type="ECO:0008006" key="3">
    <source>
        <dbReference type="Google" id="ProtNLM"/>
    </source>
</evidence>
<dbReference type="Proteomes" id="UP000000600">
    <property type="component" value="Unassembled WGS sequence"/>
</dbReference>
<organism evidence="1 2">
    <name type="scientific">Paramecium tetraurelia</name>
    <dbReference type="NCBI Taxonomy" id="5888"/>
    <lineage>
        <taxon>Eukaryota</taxon>
        <taxon>Sar</taxon>
        <taxon>Alveolata</taxon>
        <taxon>Ciliophora</taxon>
        <taxon>Intramacronucleata</taxon>
        <taxon>Oligohymenophorea</taxon>
        <taxon>Peniculida</taxon>
        <taxon>Parameciidae</taxon>
        <taxon>Paramecium</taxon>
    </lineage>
</organism>
<evidence type="ECO:0000313" key="2">
    <source>
        <dbReference type="Proteomes" id="UP000000600"/>
    </source>
</evidence>
<dbReference type="RefSeq" id="XP_001453225.1">
    <property type="nucleotide sequence ID" value="XM_001453188.1"/>
</dbReference>
<dbReference type="HOGENOM" id="CLU_2377320_0_0_1"/>
<evidence type="ECO:0000313" key="1">
    <source>
        <dbReference type="EMBL" id="CAK85828.1"/>
    </source>
</evidence>
<name>A0DS11_PARTE</name>
<accession>A0DS11</accession>
<protein>
    <recommendedName>
        <fullName evidence="3">ZZ-type domain-containing protein</fullName>
    </recommendedName>
</protein>
<proteinExistence type="predicted"/>
<reference evidence="1 2" key="1">
    <citation type="journal article" date="2006" name="Nature">
        <title>Global trends of whole-genome duplications revealed by the ciliate Paramecium tetraurelia.</title>
        <authorList>
            <consortium name="Genoscope"/>
            <person name="Aury J.-M."/>
            <person name="Jaillon O."/>
            <person name="Duret L."/>
            <person name="Noel B."/>
            <person name="Jubin C."/>
            <person name="Porcel B.M."/>
            <person name="Segurens B."/>
            <person name="Daubin V."/>
            <person name="Anthouard V."/>
            <person name="Aiach N."/>
            <person name="Arnaiz O."/>
            <person name="Billaut A."/>
            <person name="Beisson J."/>
            <person name="Blanc I."/>
            <person name="Bouhouche K."/>
            <person name="Camara F."/>
            <person name="Duharcourt S."/>
            <person name="Guigo R."/>
            <person name="Gogendeau D."/>
            <person name="Katinka M."/>
            <person name="Keller A.-M."/>
            <person name="Kissmehl R."/>
            <person name="Klotz C."/>
            <person name="Koll F."/>
            <person name="Le Moue A."/>
            <person name="Lepere C."/>
            <person name="Malinsky S."/>
            <person name="Nowacki M."/>
            <person name="Nowak J.K."/>
            <person name="Plattner H."/>
            <person name="Poulain J."/>
            <person name="Ruiz F."/>
            <person name="Serrano V."/>
            <person name="Zagulski M."/>
            <person name="Dessen P."/>
            <person name="Betermier M."/>
            <person name="Weissenbach J."/>
            <person name="Scarpelli C."/>
            <person name="Schachter V."/>
            <person name="Sperling L."/>
            <person name="Meyer E."/>
            <person name="Cohen J."/>
            <person name="Wincker P."/>
        </authorList>
    </citation>
    <scope>NUCLEOTIDE SEQUENCE [LARGE SCALE GENOMIC DNA]</scope>
    <source>
        <strain evidence="1 2">Stock d4-2</strain>
    </source>
</reference>
<dbReference type="EMBL" id="CT868552">
    <property type="protein sequence ID" value="CAK85828.1"/>
    <property type="molecule type" value="Genomic_DNA"/>
</dbReference>
<sequence length="95" mass="11265">MYSIIDHFMSLYQIQIYILHNYILSKMQSLFVNCQKCQQRPATIKCTQCRYGQTYRLCYSCDSQVHNRTGLIDQQHKTEIIPYQGIFSILSQKCT</sequence>
<keyword evidence="2" id="KW-1185">Reference proteome</keyword>